<proteinExistence type="predicted"/>
<feature type="transmembrane region" description="Helical" evidence="1">
    <location>
        <begin position="37"/>
        <end position="60"/>
    </location>
</feature>
<gene>
    <name evidence="2" type="primary">nuoN1</name>
    <name evidence="2" type="ORF">I553_9202</name>
</gene>
<evidence type="ECO:0000313" key="2">
    <source>
        <dbReference type="EMBL" id="EUA27876.1"/>
    </source>
</evidence>
<dbReference type="PATRIC" id="fig|1299334.3.peg.6697"/>
<dbReference type="GO" id="GO:0016491">
    <property type="term" value="F:oxidoreductase activity"/>
    <property type="evidence" value="ECO:0007669"/>
    <property type="project" value="UniProtKB-KW"/>
</dbReference>
<keyword evidence="1" id="KW-0472">Membrane</keyword>
<name>X8A9L9_MYCXE</name>
<keyword evidence="2" id="KW-0560">Oxidoreductase</keyword>
<evidence type="ECO:0000256" key="1">
    <source>
        <dbReference type="SAM" id="Phobius"/>
    </source>
</evidence>
<keyword evidence="1" id="KW-0812">Transmembrane</keyword>
<keyword evidence="1" id="KW-1133">Transmembrane helix</keyword>
<reference evidence="2" key="1">
    <citation type="submission" date="2014-01" db="EMBL/GenBank/DDBJ databases">
        <authorList>
            <person name="Brown-Elliot B."/>
            <person name="Wallace R."/>
            <person name="Lenaerts A."/>
            <person name="Ordway D."/>
            <person name="DeGroote M.A."/>
            <person name="Parker T."/>
            <person name="Sizemore C."/>
            <person name="Tallon L.J."/>
            <person name="Sadzewicz L.K."/>
            <person name="Sengamalay N."/>
            <person name="Fraser C.M."/>
            <person name="Hine E."/>
            <person name="Shefchek K.A."/>
            <person name="Das S.P."/>
            <person name="Tettelin H."/>
        </authorList>
    </citation>
    <scope>NUCLEOTIDE SEQUENCE [LARGE SCALE GENOMIC DNA]</scope>
    <source>
        <strain evidence="2">4042</strain>
    </source>
</reference>
<comment type="caution">
    <text evidence="2">The sequence shown here is derived from an EMBL/GenBank/DDBJ whole genome shotgun (WGS) entry which is preliminary data.</text>
</comment>
<accession>X8A9L9</accession>
<dbReference type="EMBL" id="JAOB01000062">
    <property type="protein sequence ID" value="EUA27876.1"/>
    <property type="molecule type" value="Genomic_DNA"/>
</dbReference>
<protein>
    <submittedName>
        <fullName evidence="2">NADH-quinone oxidoreductase subunit N 1 domain protein</fullName>
        <ecNumber evidence="2">1.6.99.5</ecNumber>
    </submittedName>
</protein>
<sequence length="61" mass="6590">MNSLISLFYYLRWIIPSFRQSTAHCGDVFDPKKSSSITAVLASGVSLALGISAGAVWQLLT</sequence>
<organism evidence="2">
    <name type="scientific">Mycobacterium xenopi 4042</name>
    <dbReference type="NCBI Taxonomy" id="1299334"/>
    <lineage>
        <taxon>Bacteria</taxon>
        <taxon>Bacillati</taxon>
        <taxon>Actinomycetota</taxon>
        <taxon>Actinomycetes</taxon>
        <taxon>Mycobacteriales</taxon>
        <taxon>Mycobacteriaceae</taxon>
        <taxon>Mycobacterium</taxon>
    </lineage>
</organism>
<dbReference type="EC" id="1.6.99.5" evidence="2"/>
<dbReference type="AlphaFoldDB" id="X8A9L9"/>